<dbReference type="Pfam" id="PF20478">
    <property type="entry name" value="P2RX7_C"/>
    <property type="match status" value="1"/>
</dbReference>
<dbReference type="InterPro" id="IPR046815">
    <property type="entry name" value="P2RX7_C"/>
</dbReference>
<comment type="caution">
    <text evidence="3">The sequence shown here is derived from an EMBL/GenBank/DDBJ whole genome shotgun (WGS) entry which is preliminary data.</text>
</comment>
<sequence>MADFSEQEGPQGYDFEPTMSEEQYRKKMAAAQHEETDSVGGEPELELEDERVGNTAWCQCGLCEAMETRVESICCTEIGNLEEKVMGTCVTLHRSFDSLCLNEDVLSATWNLLQHTKGNPPSENLQNRQYRYVAYKMFTQWGHGRMGKGNRTPLPSCAVYQIRLRFPEPDADYTGFSYADEVLADAMPM</sequence>
<organism evidence="3 4">
    <name type="scientific">Holothuria leucospilota</name>
    <name type="common">Black long sea cucumber</name>
    <name type="synonym">Mertensiothuria leucospilota</name>
    <dbReference type="NCBI Taxonomy" id="206669"/>
    <lineage>
        <taxon>Eukaryota</taxon>
        <taxon>Metazoa</taxon>
        <taxon>Echinodermata</taxon>
        <taxon>Eleutherozoa</taxon>
        <taxon>Echinozoa</taxon>
        <taxon>Holothuroidea</taxon>
        <taxon>Aspidochirotacea</taxon>
        <taxon>Aspidochirotida</taxon>
        <taxon>Holothuriidae</taxon>
        <taxon>Holothuria</taxon>
    </lineage>
</organism>
<keyword evidence="4" id="KW-1185">Reference proteome</keyword>
<evidence type="ECO:0000256" key="1">
    <source>
        <dbReference type="SAM" id="MobiDB-lite"/>
    </source>
</evidence>
<evidence type="ECO:0000313" key="4">
    <source>
        <dbReference type="Proteomes" id="UP001152320"/>
    </source>
</evidence>
<dbReference type="EMBL" id="JAIZAY010000013">
    <property type="protein sequence ID" value="KAJ8030374.1"/>
    <property type="molecule type" value="Genomic_DNA"/>
</dbReference>
<reference evidence="3" key="1">
    <citation type="submission" date="2021-10" db="EMBL/GenBank/DDBJ databases">
        <title>Tropical sea cucumber genome reveals ecological adaptation and Cuvierian tubules defense mechanism.</title>
        <authorList>
            <person name="Chen T."/>
        </authorList>
    </citation>
    <scope>NUCLEOTIDE SEQUENCE</scope>
    <source>
        <strain evidence="3">Nanhai2018</strain>
        <tissue evidence="3">Muscle</tissue>
    </source>
</reference>
<dbReference type="AlphaFoldDB" id="A0A9Q1H1T9"/>
<gene>
    <name evidence="3" type="ORF">HOLleu_26784</name>
</gene>
<protein>
    <submittedName>
        <fullName evidence="3">P2X purinoceptor 7</fullName>
    </submittedName>
</protein>
<feature type="region of interest" description="Disordered" evidence="1">
    <location>
        <begin position="1"/>
        <end position="46"/>
    </location>
</feature>
<dbReference type="Proteomes" id="UP001152320">
    <property type="component" value="Chromosome 13"/>
</dbReference>
<dbReference type="OrthoDB" id="9898867at2759"/>
<feature type="domain" description="P2X purinoreceptor 7 intracellular" evidence="2">
    <location>
        <begin position="26"/>
        <end position="176"/>
    </location>
</feature>
<accession>A0A9Q1H1T9</accession>
<dbReference type="PANTHER" id="PTHR36981:SF12">
    <property type="entry name" value="P2X PURINOCEPTOR 7-LIKE"/>
    <property type="match status" value="1"/>
</dbReference>
<proteinExistence type="predicted"/>
<evidence type="ECO:0000313" key="3">
    <source>
        <dbReference type="EMBL" id="KAJ8030374.1"/>
    </source>
</evidence>
<dbReference type="PANTHER" id="PTHR36981">
    <property type="entry name" value="ZGC:195170"/>
    <property type="match status" value="1"/>
</dbReference>
<name>A0A9Q1H1T9_HOLLE</name>
<evidence type="ECO:0000259" key="2">
    <source>
        <dbReference type="Pfam" id="PF20478"/>
    </source>
</evidence>